<keyword evidence="3" id="KW-1185">Reference proteome</keyword>
<gene>
    <name evidence="2" type="ORF">H8S08_05480</name>
</gene>
<comment type="caution">
    <text evidence="2">The sequence shown here is derived from an EMBL/GenBank/DDBJ whole genome shotgun (WGS) entry which is preliminary data.</text>
</comment>
<dbReference type="Gene3D" id="1.20.5.340">
    <property type="match status" value="1"/>
</dbReference>
<dbReference type="EMBL" id="JACOOK010000002">
    <property type="protein sequence ID" value="MBC5616473.1"/>
    <property type="molecule type" value="Genomic_DNA"/>
</dbReference>
<organism evidence="2 3">
    <name type="scientific">Alistipes hominis</name>
    <dbReference type="NCBI Taxonomy" id="2763015"/>
    <lineage>
        <taxon>Bacteria</taxon>
        <taxon>Pseudomonadati</taxon>
        <taxon>Bacteroidota</taxon>
        <taxon>Bacteroidia</taxon>
        <taxon>Bacteroidales</taxon>
        <taxon>Rikenellaceae</taxon>
        <taxon>Alistipes</taxon>
    </lineage>
</organism>
<reference evidence="2 3" key="1">
    <citation type="submission" date="2020-08" db="EMBL/GenBank/DDBJ databases">
        <title>Genome public.</title>
        <authorList>
            <person name="Liu C."/>
            <person name="Sun Q."/>
        </authorList>
    </citation>
    <scope>NUCLEOTIDE SEQUENCE [LARGE SCALE GENOMIC DNA]</scope>
    <source>
        <strain evidence="2 3">New-7</strain>
    </source>
</reference>
<feature type="coiled-coil region" evidence="1">
    <location>
        <begin position="103"/>
        <end position="165"/>
    </location>
</feature>
<accession>A0ABR7CLE6</accession>
<sequence length="282" mass="31356">MLLLASCTGGQKTERLTSQNDSLAVVVAQKDSVLNEVFSSLSIVTENLNAIKSRENIINENIDKGEIPKGTTTQINEDIEAINQLLIANRQTIARLQQSADQLKKANVKIGSFEKLIAQLNAQIESKDQEIKILKQNLENMHVQVAELTEQVSGLNTQVSGLTAEKTSLEGEVKTQNNILNTGYYIVGSEKELLSKEIVYKSGFIGRTLKINENRSLDSFTQVDIRNFDDVKIGHKKATLVSSHPAGSYEFVMNDSGVFESLVIKDKSKFWEYSKVLVISYK</sequence>
<keyword evidence="1" id="KW-0175">Coiled coil</keyword>
<evidence type="ECO:0000313" key="3">
    <source>
        <dbReference type="Proteomes" id="UP000636891"/>
    </source>
</evidence>
<protein>
    <recommendedName>
        <fullName evidence="4">Lipoprotein</fullName>
    </recommendedName>
</protein>
<evidence type="ECO:0008006" key="4">
    <source>
        <dbReference type="Google" id="ProtNLM"/>
    </source>
</evidence>
<name>A0ABR7CLE6_9BACT</name>
<evidence type="ECO:0000256" key="1">
    <source>
        <dbReference type="SAM" id="Coils"/>
    </source>
</evidence>
<dbReference type="Proteomes" id="UP000636891">
    <property type="component" value="Unassembled WGS sequence"/>
</dbReference>
<evidence type="ECO:0000313" key="2">
    <source>
        <dbReference type="EMBL" id="MBC5616473.1"/>
    </source>
</evidence>
<proteinExistence type="predicted"/>